<dbReference type="InterPro" id="IPR004027">
    <property type="entry name" value="SEC_C_motif"/>
</dbReference>
<dbReference type="SMART" id="SM00958">
    <property type="entry name" value="SecA_PP_bind"/>
    <property type="match status" value="1"/>
</dbReference>
<dbReference type="GO" id="GO:0043952">
    <property type="term" value="P:protein transport by the Sec complex"/>
    <property type="evidence" value="ECO:0007669"/>
    <property type="project" value="TreeGrafter"/>
</dbReference>
<reference evidence="21" key="1">
    <citation type="submission" date="2017-02" db="EMBL/GenBank/DDBJ databases">
        <title>Delving into the versatile metabolic prowess of the omnipresent phylum Bacteroidetes.</title>
        <authorList>
            <person name="Nobu M.K."/>
            <person name="Mei R."/>
            <person name="Narihiro T."/>
            <person name="Kuroda K."/>
            <person name="Liu W.-T."/>
        </authorList>
    </citation>
    <scope>NUCLEOTIDE SEQUENCE</scope>
    <source>
        <strain evidence="21">ADurb.Bin280</strain>
    </source>
</reference>
<comment type="subcellular location">
    <subcellularLocation>
        <location evidence="15">Cell membrane</location>
        <topology evidence="15">Peripheral membrane protein</topology>
        <orientation evidence="15">Cytoplasmic side</orientation>
    </subcellularLocation>
    <subcellularLocation>
        <location evidence="15">Cytoplasm</location>
    </subcellularLocation>
    <subcellularLocation>
        <location evidence="2">Membrane</location>
        <topology evidence="2">Peripheral membrane protein</topology>
    </subcellularLocation>
    <text evidence="15">Distribution is 50-50.</text>
</comment>
<dbReference type="GO" id="GO:0031522">
    <property type="term" value="C:cell envelope Sec protein transport complex"/>
    <property type="evidence" value="ECO:0007669"/>
    <property type="project" value="TreeGrafter"/>
</dbReference>
<dbReference type="Pfam" id="PF01043">
    <property type="entry name" value="SecA_PP_bind"/>
    <property type="match status" value="1"/>
</dbReference>
<dbReference type="InterPro" id="IPR020937">
    <property type="entry name" value="SecA_CS"/>
</dbReference>
<comment type="function">
    <text evidence="15">Part of the Sec protein translocase complex. Interacts with the SecYEG preprotein conducting channel. Has a central role in coupling the hydrolysis of ATP to the transfer of proteins into and across the cell membrane, serving as an ATP-driven molecular motor driving the stepwise translocation of polypeptide chains across the membrane.</text>
</comment>
<dbReference type="Gene3D" id="1.10.3060.10">
    <property type="entry name" value="Helical scaffold and wing domains of SecA"/>
    <property type="match status" value="1"/>
</dbReference>
<dbReference type="PROSITE" id="PS51194">
    <property type="entry name" value="HELICASE_CTER"/>
    <property type="match status" value="1"/>
</dbReference>
<feature type="domain" description="Helicase ATP-binding" evidence="18">
    <location>
        <begin position="92"/>
        <end position="282"/>
    </location>
</feature>
<dbReference type="AlphaFoldDB" id="A0A1V5SEZ1"/>
<comment type="similarity">
    <text evidence="3 15 16">Belongs to the SecA family.</text>
</comment>
<keyword evidence="10 15" id="KW-0067">ATP-binding</keyword>
<keyword evidence="5 15" id="KW-1003">Cell membrane</keyword>
<dbReference type="InterPro" id="IPR000185">
    <property type="entry name" value="SecA"/>
</dbReference>
<keyword evidence="8 15" id="KW-0547">Nucleotide-binding</keyword>
<keyword evidence="12 15" id="KW-1278">Translocase</keyword>
<dbReference type="PANTHER" id="PTHR30612:SF0">
    <property type="entry name" value="CHLOROPLAST PROTEIN-TRANSPORTING ATPASE"/>
    <property type="match status" value="1"/>
</dbReference>
<keyword evidence="14 15" id="KW-0472">Membrane</keyword>
<feature type="region of interest" description="Disordered" evidence="17">
    <location>
        <begin position="809"/>
        <end position="878"/>
    </location>
</feature>
<dbReference type="FunFam" id="3.90.1440.10:FF:000002">
    <property type="entry name" value="Protein translocase subunit SecA"/>
    <property type="match status" value="1"/>
</dbReference>
<feature type="binding site" evidence="15">
    <location>
        <position position="90"/>
    </location>
    <ligand>
        <name>ATP</name>
        <dbReference type="ChEBI" id="CHEBI:30616"/>
    </ligand>
</feature>
<evidence type="ECO:0000256" key="7">
    <source>
        <dbReference type="ARBA" id="ARBA00022723"/>
    </source>
</evidence>
<evidence type="ECO:0000256" key="17">
    <source>
        <dbReference type="SAM" id="MobiDB-lite"/>
    </source>
</evidence>
<evidence type="ECO:0000256" key="11">
    <source>
        <dbReference type="ARBA" id="ARBA00022927"/>
    </source>
</evidence>
<dbReference type="HAMAP" id="MF_01382">
    <property type="entry name" value="SecA"/>
    <property type="match status" value="1"/>
</dbReference>
<name>A0A1V5SEZ1_9BACT</name>
<dbReference type="EMBL" id="MWBO01000028">
    <property type="protein sequence ID" value="OQA52582.1"/>
    <property type="molecule type" value="Genomic_DNA"/>
</dbReference>
<organism evidence="21">
    <name type="scientific">candidate division WS2 bacterium ADurb.Bin280</name>
    <dbReference type="NCBI Taxonomy" id="1852829"/>
    <lineage>
        <taxon>Bacteria</taxon>
        <taxon>candidate division WS2</taxon>
    </lineage>
</organism>
<evidence type="ECO:0000259" key="19">
    <source>
        <dbReference type="PROSITE" id="PS51194"/>
    </source>
</evidence>
<dbReference type="SUPFAM" id="SSF52540">
    <property type="entry name" value="P-loop containing nucleoside triphosphate hydrolases"/>
    <property type="match status" value="2"/>
</dbReference>
<dbReference type="InterPro" id="IPR036670">
    <property type="entry name" value="SecA_X-link_sf"/>
</dbReference>
<evidence type="ECO:0000256" key="13">
    <source>
        <dbReference type="ARBA" id="ARBA00023010"/>
    </source>
</evidence>
<dbReference type="FunFam" id="3.40.50.300:FF:000429">
    <property type="entry name" value="Preprotein translocase subunit SecA"/>
    <property type="match status" value="1"/>
</dbReference>
<feature type="domain" description="Helicase C-terminal" evidence="19">
    <location>
        <begin position="453"/>
        <end position="622"/>
    </location>
</feature>
<keyword evidence="13 15" id="KW-0811">Translocation</keyword>
<dbReference type="PROSITE" id="PS51196">
    <property type="entry name" value="SECA_MOTOR_DEAD"/>
    <property type="match status" value="1"/>
</dbReference>
<dbReference type="GO" id="GO:0005524">
    <property type="term" value="F:ATP binding"/>
    <property type="evidence" value="ECO:0007669"/>
    <property type="project" value="UniProtKB-UniRule"/>
</dbReference>
<comment type="subunit">
    <text evidence="15">Monomer and homodimer. Part of the essential Sec protein translocation apparatus which comprises SecA, SecYEG and auxiliary proteins SecDF. Other proteins may also be involved.</text>
</comment>
<evidence type="ECO:0000256" key="16">
    <source>
        <dbReference type="RuleBase" id="RU003874"/>
    </source>
</evidence>
<evidence type="ECO:0000256" key="6">
    <source>
        <dbReference type="ARBA" id="ARBA00022490"/>
    </source>
</evidence>
<feature type="domain" description="SecA family profile" evidence="20">
    <location>
        <begin position="2"/>
        <end position="615"/>
    </location>
</feature>
<dbReference type="CDD" id="cd18803">
    <property type="entry name" value="SF2_C_secA"/>
    <property type="match status" value="1"/>
</dbReference>
<dbReference type="PROSITE" id="PS51192">
    <property type="entry name" value="HELICASE_ATP_BIND_1"/>
    <property type="match status" value="1"/>
</dbReference>
<evidence type="ECO:0000256" key="15">
    <source>
        <dbReference type="HAMAP-Rule" id="MF_01382"/>
    </source>
</evidence>
<dbReference type="SMART" id="SM00490">
    <property type="entry name" value="HELICc"/>
    <property type="match status" value="1"/>
</dbReference>
<sequence length="878" mass="98067">MKKILERLFGKGNASEIKKIEPIVQQINSLEESISKLTDEQIKKKTDDLKCLVGEKNASKEVLNDVLPEAFALVREVAKRELGMRHFDVQLIGAVVLHEGKIAEMRTGEGKTLVATLSLYLNALGGKGAHLVTVNDYLAKYQGEMMGRVYDRLGLTTGIIQSQGSSFIFEKNFQSNSSSDDLSQETAASVEYENLKPCTRKEAYGADIVYGTNNEFGFDYLRDNMAQSQRQLVQRGLNYAIVDEIDSILIDEARTPLIISSAAEESADLYGRFALIAKNLNEGAHFEIDEKARAVSITDEGISAVEKALGIKSLYEANSVTLVHHLEEALKAKALFKKNKDYIVKDGEVVIVDEFTGRLMHGRRYSEGLHQAIEAKEGVAIQRESETLATISFQNLFRLYDKLSGMTGTAATEAEEFSKIYELDVVEIPTNKPMVRIDSNDQIYKTTQAKYNAIVERILELNKKNQPVLVGTISVEKSEYLAKLLKKSGLKCEVLNAKNHEREAKIIAQAGQPGKVTVATNMAGRGVDIILGGNPIDDNQRKAVLDAGGLFVLGTERHESRRIDNQLRGRSGRQGDPGQSQFFISMEDDLMRIFGGDKLKNLMERLGLPDDQPIEHAMISKSIEGAQKRVEGHNFDIRKHLVEYDDVMNKQREVIYKRRRKILELEGSKSNELHQEIIEKMEDGEKTQYEKNIKNVEAEIFQEVERKVCLSVIDQLWIEHLNTMDGLRDSIGLRGYGQVDPLIAYKEESFRLFERLLRTIDDEIISILSRIDFSGVASTSRVPEEKKPIVLSGPDGVDSGESLEEVAQSQEKSLVKKPDNSLKSASPSEVITTIRSVGEKMNREVESSQNKATTNSKVGRNDPCPCGSGKKYKKCCGK</sequence>
<evidence type="ECO:0000256" key="10">
    <source>
        <dbReference type="ARBA" id="ARBA00022840"/>
    </source>
</evidence>
<evidence type="ECO:0000256" key="1">
    <source>
        <dbReference type="ARBA" id="ARBA00001947"/>
    </source>
</evidence>
<dbReference type="SMART" id="SM00957">
    <property type="entry name" value="SecA_DEAD"/>
    <property type="match status" value="1"/>
</dbReference>
<dbReference type="PRINTS" id="PR00906">
    <property type="entry name" value="SECA"/>
</dbReference>
<gene>
    <name evidence="15" type="primary">secA</name>
    <name evidence="21" type="ORF">BWY43_00453</name>
</gene>
<dbReference type="Pfam" id="PF21090">
    <property type="entry name" value="P-loop_SecA"/>
    <property type="match status" value="2"/>
</dbReference>
<dbReference type="InterPro" id="IPR014018">
    <property type="entry name" value="SecA_motor_DEAD"/>
</dbReference>
<comment type="cofactor">
    <cofactor evidence="1">
        <name>Zn(2+)</name>
        <dbReference type="ChEBI" id="CHEBI:29105"/>
    </cofactor>
</comment>
<dbReference type="InterPro" id="IPR044722">
    <property type="entry name" value="SecA_SF2_C"/>
</dbReference>
<feature type="compositionally biased region" description="Polar residues" evidence="17">
    <location>
        <begin position="847"/>
        <end position="858"/>
    </location>
</feature>
<comment type="caution">
    <text evidence="21">The sequence shown here is derived from an EMBL/GenBank/DDBJ whole genome shotgun (WGS) entry which is preliminary data.</text>
</comment>
<dbReference type="EC" id="7.4.2.8" evidence="15"/>
<evidence type="ECO:0000256" key="14">
    <source>
        <dbReference type="ARBA" id="ARBA00023136"/>
    </source>
</evidence>
<keyword evidence="7" id="KW-0479">Metal-binding</keyword>
<dbReference type="Gene3D" id="3.40.50.300">
    <property type="entry name" value="P-loop containing nucleotide triphosphate hydrolases"/>
    <property type="match status" value="3"/>
</dbReference>
<evidence type="ECO:0000256" key="12">
    <source>
        <dbReference type="ARBA" id="ARBA00022967"/>
    </source>
</evidence>
<dbReference type="InterPro" id="IPR036266">
    <property type="entry name" value="SecA_Wing/Scaffold_sf"/>
</dbReference>
<evidence type="ECO:0000256" key="4">
    <source>
        <dbReference type="ARBA" id="ARBA00022448"/>
    </source>
</evidence>
<dbReference type="PANTHER" id="PTHR30612">
    <property type="entry name" value="SECA INNER MEMBRANE COMPONENT OF SEC PROTEIN SECRETION SYSTEM"/>
    <property type="match status" value="1"/>
</dbReference>
<evidence type="ECO:0000256" key="8">
    <source>
        <dbReference type="ARBA" id="ARBA00022741"/>
    </source>
</evidence>
<feature type="binding site" evidence="15">
    <location>
        <position position="528"/>
    </location>
    <ligand>
        <name>ATP</name>
        <dbReference type="ChEBI" id="CHEBI:30616"/>
    </ligand>
</feature>
<keyword evidence="6 15" id="KW-0963">Cytoplasm</keyword>
<dbReference type="Pfam" id="PF02810">
    <property type="entry name" value="SEC-C"/>
    <property type="match status" value="1"/>
</dbReference>
<dbReference type="Gene3D" id="3.90.1440.10">
    <property type="entry name" value="SecA, preprotein cross-linking domain"/>
    <property type="match status" value="1"/>
</dbReference>
<dbReference type="NCBIfam" id="TIGR00963">
    <property type="entry name" value="secA"/>
    <property type="match status" value="1"/>
</dbReference>
<dbReference type="GO" id="GO:0046872">
    <property type="term" value="F:metal ion binding"/>
    <property type="evidence" value="ECO:0007669"/>
    <property type="project" value="UniProtKB-KW"/>
</dbReference>
<dbReference type="GO" id="GO:0005886">
    <property type="term" value="C:plasma membrane"/>
    <property type="evidence" value="ECO:0007669"/>
    <property type="project" value="UniProtKB-SubCell"/>
</dbReference>
<feature type="compositionally biased region" description="Polar residues" evidence="17">
    <location>
        <begin position="821"/>
        <end position="835"/>
    </location>
</feature>
<evidence type="ECO:0000256" key="3">
    <source>
        <dbReference type="ARBA" id="ARBA00007650"/>
    </source>
</evidence>
<dbReference type="GO" id="GO:0008564">
    <property type="term" value="F:protein-exporting ATPase activity"/>
    <property type="evidence" value="ECO:0007669"/>
    <property type="project" value="UniProtKB-EC"/>
</dbReference>
<dbReference type="SUPFAM" id="SSF81767">
    <property type="entry name" value="Pre-protein crosslinking domain of SecA"/>
    <property type="match status" value="1"/>
</dbReference>
<dbReference type="SUPFAM" id="SSF81886">
    <property type="entry name" value="Helical scaffold and wing domains of SecA"/>
    <property type="match status" value="1"/>
</dbReference>
<dbReference type="InterPro" id="IPR014001">
    <property type="entry name" value="Helicase_ATP-bd"/>
</dbReference>
<keyword evidence="4 15" id="KW-0813">Transport</keyword>
<dbReference type="PROSITE" id="PS01312">
    <property type="entry name" value="SECA"/>
    <property type="match status" value="1"/>
</dbReference>
<dbReference type="Pfam" id="PF07516">
    <property type="entry name" value="SecA_SW"/>
    <property type="match status" value="1"/>
</dbReference>
<dbReference type="GO" id="GO:0017038">
    <property type="term" value="P:protein import"/>
    <property type="evidence" value="ECO:0007669"/>
    <property type="project" value="InterPro"/>
</dbReference>
<evidence type="ECO:0000259" key="20">
    <source>
        <dbReference type="PROSITE" id="PS51196"/>
    </source>
</evidence>
<dbReference type="Proteomes" id="UP000485367">
    <property type="component" value="Unassembled WGS sequence"/>
</dbReference>
<dbReference type="InterPro" id="IPR011116">
    <property type="entry name" value="SecA_Wing/Scaffold"/>
</dbReference>
<dbReference type="InterPro" id="IPR011115">
    <property type="entry name" value="SecA_DEAD"/>
</dbReference>
<evidence type="ECO:0000259" key="18">
    <source>
        <dbReference type="PROSITE" id="PS51192"/>
    </source>
</evidence>
<dbReference type="InterPro" id="IPR011130">
    <property type="entry name" value="SecA_preprotein_X-link_dom"/>
</dbReference>
<accession>A0A1V5SEZ1</accession>
<dbReference type="Gene3D" id="3.10.450.50">
    <property type="match status" value="1"/>
</dbReference>
<protein>
    <recommendedName>
        <fullName evidence="15 16">Protein translocase subunit SecA</fullName>
        <ecNumber evidence="15">7.4.2.8</ecNumber>
    </recommendedName>
</protein>
<feature type="binding site" evidence="15">
    <location>
        <begin position="108"/>
        <end position="112"/>
    </location>
    <ligand>
        <name>ATP</name>
        <dbReference type="ChEBI" id="CHEBI:30616"/>
    </ligand>
</feature>
<keyword evidence="9" id="KW-0862">Zinc</keyword>
<evidence type="ECO:0000313" key="21">
    <source>
        <dbReference type="EMBL" id="OQA52582.1"/>
    </source>
</evidence>
<comment type="catalytic activity">
    <reaction evidence="15">
        <text>ATP + H2O + cellular proteinSide 1 = ADP + phosphate + cellular proteinSide 2.</text>
        <dbReference type="EC" id="7.4.2.8"/>
    </reaction>
</comment>
<proteinExistence type="inferred from homology"/>
<dbReference type="Pfam" id="PF07517">
    <property type="entry name" value="SecA_DEAD"/>
    <property type="match status" value="1"/>
</dbReference>
<evidence type="ECO:0000256" key="5">
    <source>
        <dbReference type="ARBA" id="ARBA00022475"/>
    </source>
</evidence>
<dbReference type="CDD" id="cd17928">
    <property type="entry name" value="DEXDc_SecA"/>
    <property type="match status" value="1"/>
</dbReference>
<feature type="compositionally biased region" description="Basic and acidic residues" evidence="17">
    <location>
        <begin position="837"/>
        <end position="846"/>
    </location>
</feature>
<evidence type="ECO:0000256" key="2">
    <source>
        <dbReference type="ARBA" id="ARBA00004170"/>
    </source>
</evidence>
<keyword evidence="11 15" id="KW-0653">Protein transport</keyword>
<dbReference type="InterPro" id="IPR001650">
    <property type="entry name" value="Helicase_C-like"/>
</dbReference>
<dbReference type="GO" id="GO:0065002">
    <property type="term" value="P:intracellular protein transmembrane transport"/>
    <property type="evidence" value="ECO:0007669"/>
    <property type="project" value="UniProtKB-UniRule"/>
</dbReference>
<dbReference type="GO" id="GO:0006605">
    <property type="term" value="P:protein targeting"/>
    <property type="evidence" value="ECO:0007669"/>
    <property type="project" value="UniProtKB-UniRule"/>
</dbReference>
<dbReference type="InterPro" id="IPR027417">
    <property type="entry name" value="P-loop_NTPase"/>
</dbReference>
<dbReference type="NCBIfam" id="NF009538">
    <property type="entry name" value="PRK12904.1"/>
    <property type="match status" value="1"/>
</dbReference>
<dbReference type="GO" id="GO:0005829">
    <property type="term" value="C:cytosol"/>
    <property type="evidence" value="ECO:0007669"/>
    <property type="project" value="TreeGrafter"/>
</dbReference>
<evidence type="ECO:0000256" key="9">
    <source>
        <dbReference type="ARBA" id="ARBA00022833"/>
    </source>
</evidence>